<dbReference type="AlphaFoldDB" id="A0A4Z2J960"/>
<keyword evidence="8" id="KW-0808">Transferase</keyword>
<evidence type="ECO:0000256" key="6">
    <source>
        <dbReference type="SAM" id="MobiDB-lite"/>
    </source>
</evidence>
<dbReference type="PANTHER" id="PTHR44329:SF297">
    <property type="entry name" value="RECEPTOR-INTERACTING SERINE_THREONINE-PROTEIN KINASE 3"/>
    <property type="match status" value="1"/>
</dbReference>
<evidence type="ECO:0000313" key="9">
    <source>
        <dbReference type="Proteomes" id="UP000314294"/>
    </source>
</evidence>
<dbReference type="InterPro" id="IPR011009">
    <property type="entry name" value="Kinase-like_dom_sf"/>
</dbReference>
<reference evidence="8 9" key="1">
    <citation type="submission" date="2019-03" db="EMBL/GenBank/DDBJ databases">
        <title>First draft genome of Liparis tanakae, snailfish: a comprehensive survey of snailfish specific genes.</title>
        <authorList>
            <person name="Kim W."/>
            <person name="Song I."/>
            <person name="Jeong J.-H."/>
            <person name="Kim D."/>
            <person name="Kim S."/>
            <person name="Ryu S."/>
            <person name="Song J.Y."/>
            <person name="Lee S.K."/>
        </authorList>
    </citation>
    <scope>NUCLEOTIDE SEQUENCE [LARGE SCALE GENOMIC DNA]</scope>
    <source>
        <tissue evidence="8">Muscle</tissue>
    </source>
</reference>
<dbReference type="OrthoDB" id="4062651at2759"/>
<evidence type="ECO:0000313" key="8">
    <source>
        <dbReference type="EMBL" id="TNN86203.1"/>
    </source>
</evidence>
<dbReference type="Pfam" id="PF00619">
    <property type="entry name" value="CARD"/>
    <property type="match status" value="1"/>
</dbReference>
<evidence type="ECO:0000256" key="4">
    <source>
        <dbReference type="PROSITE-ProRule" id="PRU10141"/>
    </source>
</evidence>
<comment type="caution">
    <text evidence="8">The sequence shown here is derived from an EMBL/GenBank/DDBJ whole genome shotgun (WGS) entry which is preliminary data.</text>
</comment>
<dbReference type="SMART" id="SM00220">
    <property type="entry name" value="S_TKc"/>
    <property type="match status" value="1"/>
</dbReference>
<organism evidence="8 9">
    <name type="scientific">Liparis tanakae</name>
    <name type="common">Tanaka's snailfish</name>
    <dbReference type="NCBI Taxonomy" id="230148"/>
    <lineage>
        <taxon>Eukaryota</taxon>
        <taxon>Metazoa</taxon>
        <taxon>Chordata</taxon>
        <taxon>Craniata</taxon>
        <taxon>Vertebrata</taxon>
        <taxon>Euteleostomi</taxon>
        <taxon>Actinopterygii</taxon>
        <taxon>Neopterygii</taxon>
        <taxon>Teleostei</taxon>
        <taxon>Neoteleostei</taxon>
        <taxon>Acanthomorphata</taxon>
        <taxon>Eupercaria</taxon>
        <taxon>Perciformes</taxon>
        <taxon>Cottioidei</taxon>
        <taxon>Cottales</taxon>
        <taxon>Liparidae</taxon>
        <taxon>Liparis</taxon>
    </lineage>
</organism>
<keyword evidence="8" id="KW-0418">Kinase</keyword>
<dbReference type="InterPro" id="IPR001245">
    <property type="entry name" value="Ser-Thr/Tyr_kinase_cat_dom"/>
</dbReference>
<dbReference type="SUPFAM" id="SSF56112">
    <property type="entry name" value="Protein kinase-like (PK-like)"/>
    <property type="match status" value="1"/>
</dbReference>
<dbReference type="GO" id="GO:0005524">
    <property type="term" value="F:ATP binding"/>
    <property type="evidence" value="ECO:0007669"/>
    <property type="project" value="UniProtKB-UniRule"/>
</dbReference>
<dbReference type="SUPFAM" id="SSF47986">
    <property type="entry name" value="DEATH domain"/>
    <property type="match status" value="1"/>
</dbReference>
<evidence type="ECO:0000256" key="2">
    <source>
        <dbReference type="ARBA" id="ARBA00022741"/>
    </source>
</evidence>
<protein>
    <submittedName>
        <fullName evidence="8">Receptor-interacting serine/threonine-protein kinase 3</fullName>
    </submittedName>
</protein>
<dbReference type="GO" id="GO:0042981">
    <property type="term" value="P:regulation of apoptotic process"/>
    <property type="evidence" value="ECO:0007669"/>
    <property type="project" value="InterPro"/>
</dbReference>
<evidence type="ECO:0000256" key="3">
    <source>
        <dbReference type="ARBA" id="ARBA00022840"/>
    </source>
</evidence>
<dbReference type="InterPro" id="IPR008271">
    <property type="entry name" value="Ser/Thr_kinase_AS"/>
</dbReference>
<dbReference type="GO" id="GO:0009893">
    <property type="term" value="P:positive regulation of metabolic process"/>
    <property type="evidence" value="ECO:0007669"/>
    <property type="project" value="UniProtKB-ARBA"/>
</dbReference>
<name>A0A4Z2J960_9TELE</name>
<keyword evidence="9" id="KW-1185">Reference proteome</keyword>
<feature type="binding site" evidence="4">
    <location>
        <position position="81"/>
    </location>
    <ligand>
        <name>ATP</name>
        <dbReference type="ChEBI" id="CHEBI:30616"/>
    </ligand>
</feature>
<keyword evidence="2 4" id="KW-0547">Nucleotide-binding</keyword>
<dbReference type="PROSITE" id="PS50011">
    <property type="entry name" value="PROTEIN_KINASE_DOM"/>
    <property type="match status" value="1"/>
</dbReference>
<dbReference type="GO" id="GO:0004706">
    <property type="term" value="F:JUN kinase kinase kinase activity"/>
    <property type="evidence" value="ECO:0007669"/>
    <property type="project" value="TreeGrafter"/>
</dbReference>
<keyword evidence="1 5" id="KW-0723">Serine/threonine-protein kinase</keyword>
<evidence type="ECO:0000256" key="1">
    <source>
        <dbReference type="ARBA" id="ARBA00022527"/>
    </source>
</evidence>
<accession>A0A4Z2J960</accession>
<dbReference type="EMBL" id="SRLO01000017">
    <property type="protein sequence ID" value="TNN86203.1"/>
    <property type="molecule type" value="Genomic_DNA"/>
</dbReference>
<dbReference type="PANTHER" id="PTHR44329">
    <property type="entry name" value="SERINE/THREONINE-PROTEIN KINASE TNNI3K-RELATED"/>
    <property type="match status" value="1"/>
</dbReference>
<keyword evidence="8" id="KW-0675">Receptor</keyword>
<dbReference type="Proteomes" id="UP000314294">
    <property type="component" value="Unassembled WGS sequence"/>
</dbReference>
<dbReference type="GO" id="GO:0043123">
    <property type="term" value="P:positive regulation of canonical NF-kappaB signal transduction"/>
    <property type="evidence" value="ECO:0007669"/>
    <property type="project" value="UniProtKB-ARBA"/>
</dbReference>
<dbReference type="GO" id="GO:0031349">
    <property type="term" value="P:positive regulation of defense response"/>
    <property type="evidence" value="ECO:0007669"/>
    <property type="project" value="UniProtKB-ARBA"/>
</dbReference>
<dbReference type="InterPro" id="IPR000719">
    <property type="entry name" value="Prot_kinase_dom"/>
</dbReference>
<comment type="similarity">
    <text evidence="5">Belongs to the protein kinase superfamily.</text>
</comment>
<keyword evidence="3 4" id="KW-0067">ATP-binding</keyword>
<dbReference type="Pfam" id="PF07714">
    <property type="entry name" value="PK_Tyr_Ser-Thr"/>
    <property type="match status" value="1"/>
</dbReference>
<dbReference type="InterPro" id="IPR051681">
    <property type="entry name" value="Ser/Thr_Kinases-Pseudokinases"/>
</dbReference>
<proteinExistence type="inferred from homology"/>
<evidence type="ECO:0000256" key="5">
    <source>
        <dbReference type="RuleBase" id="RU000304"/>
    </source>
</evidence>
<feature type="region of interest" description="Disordered" evidence="6">
    <location>
        <begin position="342"/>
        <end position="363"/>
    </location>
</feature>
<gene>
    <name evidence="8" type="primary">RIPK3_1</name>
    <name evidence="8" type="ORF">EYF80_003620</name>
</gene>
<dbReference type="Gene3D" id="1.10.533.10">
    <property type="entry name" value="Death Domain, Fas"/>
    <property type="match status" value="1"/>
</dbReference>
<dbReference type="InterPro" id="IPR017441">
    <property type="entry name" value="Protein_kinase_ATP_BS"/>
</dbReference>
<feature type="domain" description="Protein kinase" evidence="7">
    <location>
        <begin position="52"/>
        <end position="321"/>
    </location>
</feature>
<dbReference type="Gene3D" id="1.10.510.10">
    <property type="entry name" value="Transferase(Phosphotransferase) domain 1"/>
    <property type="match status" value="1"/>
</dbReference>
<dbReference type="PROSITE" id="PS00107">
    <property type="entry name" value="PROTEIN_KINASE_ATP"/>
    <property type="match status" value="1"/>
</dbReference>
<evidence type="ECO:0000259" key="7">
    <source>
        <dbReference type="PROSITE" id="PS50011"/>
    </source>
</evidence>
<sequence length="452" mass="50515">MMSFCSPSPMPLTLCHVLHGGAIVLCIRSGVETTQEMELLSHKAEPVGNESLERWESVGRGGFGHVYKARHTDWGVDVAIKILRDGVCHFMPLCDEANHMHQASCEFVLRLHGTYQGCPPGGTSTQQGLVMEFMETGSVESLQKDLSGPPLWPLVCRLAHQVAVGMNFLHSRKLMHHDLKPSNVLLNVDLNAKLADFGLSRVSTSALNSSREPMRGVEGSYKYMPPEAFEVSYEPVRSFDVYSYGILLWSIVTGKEPYPSAAFALVELKIPVGDRPPCEILDQMREEGSTELLELMKKCWDGRASERPTFKNCLPVTENVFSKNRERIHEAVAQVLTTLKSETKTERTERSPIQESVRRPTSRTDKATFVDDNRATLIQDVAEVMAITERLGDAVHRETYSLILGKATSQEQMRVLYQRALRSGGEEVKAAFYDALTHHQPKLVERLGGISF</sequence>
<dbReference type="InterPro" id="IPR001315">
    <property type="entry name" value="CARD"/>
</dbReference>
<dbReference type="PROSITE" id="PS00108">
    <property type="entry name" value="PROTEIN_KINASE_ST"/>
    <property type="match status" value="1"/>
</dbReference>
<dbReference type="InterPro" id="IPR011029">
    <property type="entry name" value="DEATH-like_dom_sf"/>
</dbReference>